<dbReference type="PANTHER" id="PTHR45911">
    <property type="entry name" value="C2 DOMAIN-CONTAINING PROTEIN"/>
    <property type="match status" value="1"/>
</dbReference>
<reference evidence="5" key="1">
    <citation type="submission" date="2013-08" db="EMBL/GenBank/DDBJ databases">
        <title>Gene expansion shapes genome architecture in the human pathogen Lichtheimia corymbifera: an evolutionary genomics analysis in the ancient terrestrial Mucorales (Mucoromycotina).</title>
        <authorList>
            <person name="Schwartze V.U."/>
            <person name="Winter S."/>
            <person name="Shelest E."/>
            <person name="Marcet-Houben M."/>
            <person name="Horn F."/>
            <person name="Wehner S."/>
            <person name="Hoffmann K."/>
            <person name="Riege K."/>
            <person name="Sammeth M."/>
            <person name="Nowrousian M."/>
            <person name="Valiante V."/>
            <person name="Linde J."/>
            <person name="Jacobsen I.D."/>
            <person name="Marz M."/>
            <person name="Brakhage A.A."/>
            <person name="Gabaldon T."/>
            <person name="Bocker S."/>
            <person name="Voigt K."/>
        </authorList>
    </citation>
    <scope>NUCLEOTIDE SEQUENCE [LARGE SCALE GENOMIC DNA]</scope>
    <source>
        <strain evidence="5">FSU 9682</strain>
    </source>
</reference>
<dbReference type="Pfam" id="PF00168">
    <property type="entry name" value="C2"/>
    <property type="match status" value="1"/>
</dbReference>
<gene>
    <name evidence="5" type="ORF">LCOR_10220.1</name>
</gene>
<keyword evidence="6" id="KW-1185">Reference proteome</keyword>
<organism evidence="5 6">
    <name type="scientific">Lichtheimia corymbifera JMRC:FSU:9682</name>
    <dbReference type="NCBI Taxonomy" id="1263082"/>
    <lineage>
        <taxon>Eukaryota</taxon>
        <taxon>Fungi</taxon>
        <taxon>Fungi incertae sedis</taxon>
        <taxon>Mucoromycota</taxon>
        <taxon>Mucoromycotina</taxon>
        <taxon>Mucoromycetes</taxon>
        <taxon>Mucorales</taxon>
        <taxon>Lichtheimiaceae</taxon>
        <taxon>Lichtheimia</taxon>
    </lineage>
</organism>
<accession>A0A068SDQ6</accession>
<dbReference type="GO" id="GO:0005509">
    <property type="term" value="F:calcium ion binding"/>
    <property type="evidence" value="ECO:0007669"/>
    <property type="project" value="TreeGrafter"/>
</dbReference>
<keyword evidence="2" id="KW-0106">Calcium</keyword>
<sequence length="202" mass="22979">MVHLAVLFSVTQQPRSKHPLTFGPAGQPKNGVSSFCENEPCRRRLRVDINTSIRFILAISLLSFTFIIMLSQHSAPRGTLVVRVIEAENLKNEDTFGHNDAFVELWLDKEYKQRTEVLKNADNPVWDQEFTFPIEEGSSKHKIYLKVLDKDTLDSEKIGEGKLDISSAFEGNEIDEWVELPAHLHLSDHGKVHLNVRFNADA</sequence>
<feature type="domain" description="C2" evidence="4">
    <location>
        <begin position="61"/>
        <end position="178"/>
    </location>
</feature>
<evidence type="ECO:0000256" key="3">
    <source>
        <dbReference type="SAM" id="Phobius"/>
    </source>
</evidence>
<keyword evidence="3" id="KW-1133">Transmembrane helix</keyword>
<feature type="transmembrane region" description="Helical" evidence="3">
    <location>
        <begin position="52"/>
        <end position="70"/>
    </location>
</feature>
<keyword evidence="1" id="KW-0479">Metal-binding</keyword>
<dbReference type="InterPro" id="IPR000008">
    <property type="entry name" value="C2_dom"/>
</dbReference>
<evidence type="ECO:0000256" key="1">
    <source>
        <dbReference type="ARBA" id="ARBA00022723"/>
    </source>
</evidence>
<dbReference type="PROSITE" id="PS50004">
    <property type="entry name" value="C2"/>
    <property type="match status" value="1"/>
</dbReference>
<evidence type="ECO:0000313" key="6">
    <source>
        <dbReference type="Proteomes" id="UP000027586"/>
    </source>
</evidence>
<dbReference type="Gene3D" id="2.60.40.150">
    <property type="entry name" value="C2 domain"/>
    <property type="match status" value="1"/>
</dbReference>
<dbReference type="EMBL" id="CBTN010000069">
    <property type="protein sequence ID" value="CDH59406.1"/>
    <property type="molecule type" value="Genomic_DNA"/>
</dbReference>
<dbReference type="OrthoDB" id="270970at2759"/>
<dbReference type="Proteomes" id="UP000027586">
    <property type="component" value="Unassembled WGS sequence"/>
</dbReference>
<dbReference type="CDD" id="cd00030">
    <property type="entry name" value="C2"/>
    <property type="match status" value="1"/>
</dbReference>
<dbReference type="GO" id="GO:0016020">
    <property type="term" value="C:membrane"/>
    <property type="evidence" value="ECO:0007669"/>
    <property type="project" value="TreeGrafter"/>
</dbReference>
<proteinExistence type="predicted"/>
<dbReference type="VEuPathDB" id="FungiDB:LCOR_10220.1"/>
<keyword evidence="3" id="KW-0472">Membrane</keyword>
<dbReference type="SUPFAM" id="SSF49562">
    <property type="entry name" value="C2 domain (Calcium/lipid-binding domain, CaLB)"/>
    <property type="match status" value="1"/>
</dbReference>
<dbReference type="STRING" id="1263082.A0A068SDQ6"/>
<dbReference type="SMART" id="SM00239">
    <property type="entry name" value="C2"/>
    <property type="match status" value="1"/>
</dbReference>
<dbReference type="InterPro" id="IPR035892">
    <property type="entry name" value="C2_domain_sf"/>
</dbReference>
<dbReference type="AlphaFoldDB" id="A0A068SDQ6"/>
<evidence type="ECO:0000259" key="4">
    <source>
        <dbReference type="PROSITE" id="PS50004"/>
    </source>
</evidence>
<name>A0A068SDQ6_9FUNG</name>
<protein>
    <recommendedName>
        <fullName evidence="4">C2 domain-containing protein</fullName>
    </recommendedName>
</protein>
<keyword evidence="3" id="KW-0812">Transmembrane</keyword>
<comment type="caution">
    <text evidence="5">The sequence shown here is derived from an EMBL/GenBank/DDBJ whole genome shotgun (WGS) entry which is preliminary data.</text>
</comment>
<dbReference type="PANTHER" id="PTHR45911:SF4">
    <property type="entry name" value="MULTIPLE C2 AND TRANSMEMBRANE DOMAIN-CONTAINING PROTEIN"/>
    <property type="match status" value="1"/>
</dbReference>
<evidence type="ECO:0000313" key="5">
    <source>
        <dbReference type="EMBL" id="CDH59406.1"/>
    </source>
</evidence>
<evidence type="ECO:0000256" key="2">
    <source>
        <dbReference type="ARBA" id="ARBA00022837"/>
    </source>
</evidence>